<dbReference type="EMBL" id="LILB01000005">
    <property type="protein sequence ID" value="KOO48845.1"/>
    <property type="molecule type" value="Genomic_DNA"/>
</dbReference>
<dbReference type="AlphaFoldDB" id="A0A0M0LCP5"/>
<sequence length="98" mass="11302">MNVRSTKGIKKIIAKYALILVEVKQIESYFNRLDSPFCFVHEHQFMLKVLSEYVKATEDIVAAIKVESRVFTEEPYLIALKKQNNATEKISKVAKLLI</sequence>
<name>A0A0M0LCP5_9BACL</name>
<dbReference type="Proteomes" id="UP000036867">
    <property type="component" value="Unassembled WGS sequence"/>
</dbReference>
<dbReference type="GeneID" id="301136530"/>
<evidence type="ECO:0000313" key="1">
    <source>
        <dbReference type="EMBL" id="KOO48845.1"/>
    </source>
</evidence>
<organism evidence="1 2">
    <name type="scientific">Viridibacillus arvi</name>
    <dbReference type="NCBI Taxonomy" id="263475"/>
    <lineage>
        <taxon>Bacteria</taxon>
        <taxon>Bacillati</taxon>
        <taxon>Bacillota</taxon>
        <taxon>Bacilli</taxon>
        <taxon>Bacillales</taxon>
        <taxon>Caryophanaceae</taxon>
        <taxon>Viridibacillus</taxon>
    </lineage>
</organism>
<reference evidence="2" key="1">
    <citation type="submission" date="2015-08" db="EMBL/GenBank/DDBJ databases">
        <title>Fjat-10028 dsm 16317.</title>
        <authorList>
            <person name="Liu B."/>
            <person name="Wang J."/>
            <person name="Zhu Y."/>
            <person name="Liu G."/>
            <person name="Chen Q."/>
            <person name="Chen Z."/>
            <person name="Lan J."/>
            <person name="Che J."/>
            <person name="Ge C."/>
            <person name="Shi H."/>
            <person name="Pan Z."/>
            <person name="Liu X."/>
        </authorList>
    </citation>
    <scope>NUCLEOTIDE SEQUENCE [LARGE SCALE GENOMIC DNA]</scope>
    <source>
        <strain evidence="2">DSM 16317</strain>
    </source>
</reference>
<keyword evidence="2" id="KW-1185">Reference proteome</keyword>
<proteinExistence type="predicted"/>
<evidence type="ECO:0000313" key="2">
    <source>
        <dbReference type="Proteomes" id="UP000036867"/>
    </source>
</evidence>
<protein>
    <submittedName>
        <fullName evidence="1">Uncharacterized protein</fullName>
    </submittedName>
</protein>
<gene>
    <name evidence="1" type="ORF">AMD00_10515</name>
</gene>
<comment type="caution">
    <text evidence="1">The sequence shown here is derived from an EMBL/GenBank/DDBJ whole genome shotgun (WGS) entry which is preliminary data.</text>
</comment>
<dbReference type="RefSeq" id="WP_053417033.1">
    <property type="nucleotide sequence ID" value="NZ_LILB01000005.1"/>
</dbReference>
<accession>A0A0M0LCP5</accession>